<dbReference type="GeneTree" id="ENSGT00940000162166"/>
<evidence type="ECO:0000313" key="11">
    <source>
        <dbReference type="Proteomes" id="UP000694407"/>
    </source>
</evidence>
<feature type="region of interest" description="Disordered" evidence="8">
    <location>
        <begin position="389"/>
        <end position="409"/>
    </location>
</feature>
<feature type="domain" description="Kinesin motor" evidence="9">
    <location>
        <begin position="29"/>
        <end position="385"/>
    </location>
</feature>
<evidence type="ECO:0000256" key="2">
    <source>
        <dbReference type="ARBA" id="ARBA00022490"/>
    </source>
</evidence>
<dbReference type="GO" id="GO:0003777">
    <property type="term" value="F:microtubule motor activity"/>
    <property type="evidence" value="ECO:0007669"/>
    <property type="project" value="InterPro"/>
</dbReference>
<dbReference type="PANTHER" id="PTHR47972">
    <property type="entry name" value="KINESIN-LIKE PROTEIN KLP-3"/>
    <property type="match status" value="1"/>
</dbReference>
<dbReference type="AlphaFoldDB" id="A0A8C5Z6C1"/>
<dbReference type="PANTHER" id="PTHR47972:SF63">
    <property type="entry name" value="KINESIN FAMILY MEMBER 25"/>
    <property type="match status" value="1"/>
</dbReference>
<dbReference type="SUPFAM" id="SSF52540">
    <property type="entry name" value="P-loop containing nucleoside triphosphate hydrolases"/>
    <property type="match status" value="1"/>
</dbReference>
<dbReference type="PROSITE" id="PS00411">
    <property type="entry name" value="KINESIN_MOTOR_1"/>
    <property type="match status" value="1"/>
</dbReference>
<dbReference type="Ensembl" id="ENSMMMT00000011281.1">
    <property type="protein sequence ID" value="ENSMMMP00000009899.1"/>
    <property type="gene ID" value="ENSMMMG00000008818.1"/>
</dbReference>
<keyword evidence="7" id="KW-0493">Microtubule</keyword>
<name>A0A8C5Z6C1_MARMA</name>
<dbReference type="InterPro" id="IPR027640">
    <property type="entry name" value="Kinesin-like_fam"/>
</dbReference>
<evidence type="ECO:0000256" key="1">
    <source>
        <dbReference type="ARBA" id="ARBA00004245"/>
    </source>
</evidence>
<feature type="region of interest" description="Disordered" evidence="8">
    <location>
        <begin position="236"/>
        <end position="280"/>
    </location>
</feature>
<keyword evidence="2" id="KW-0963">Cytoplasm</keyword>
<dbReference type="GO" id="GO:0051294">
    <property type="term" value="P:establishment of spindle orientation"/>
    <property type="evidence" value="ECO:0007669"/>
    <property type="project" value="Ensembl"/>
</dbReference>
<dbReference type="Gene3D" id="3.40.850.10">
    <property type="entry name" value="Kinesin motor domain"/>
    <property type="match status" value="1"/>
</dbReference>
<gene>
    <name evidence="10" type="primary">KIF25</name>
</gene>
<evidence type="ECO:0000256" key="3">
    <source>
        <dbReference type="ARBA" id="ARBA00022741"/>
    </source>
</evidence>
<keyword evidence="6 7" id="KW-0505">Motor protein</keyword>
<dbReference type="PRINTS" id="PR00380">
    <property type="entry name" value="KINESINHEAVY"/>
</dbReference>
<keyword evidence="5" id="KW-0206">Cytoskeleton</keyword>
<dbReference type="InterPro" id="IPR027417">
    <property type="entry name" value="P-loop_NTPase"/>
</dbReference>
<evidence type="ECO:0000256" key="5">
    <source>
        <dbReference type="ARBA" id="ARBA00023212"/>
    </source>
</evidence>
<evidence type="ECO:0000259" key="9">
    <source>
        <dbReference type="PROSITE" id="PS50067"/>
    </source>
</evidence>
<dbReference type="GO" id="GO:0010507">
    <property type="term" value="P:negative regulation of autophagy"/>
    <property type="evidence" value="ECO:0007669"/>
    <property type="project" value="Ensembl"/>
</dbReference>
<protein>
    <recommendedName>
        <fullName evidence="7">Kinesin-like protein</fullName>
    </recommendedName>
</protein>
<organism evidence="10 11">
    <name type="scientific">Marmota marmota marmota</name>
    <name type="common">Alpine marmot</name>
    <dbReference type="NCBI Taxonomy" id="9994"/>
    <lineage>
        <taxon>Eukaryota</taxon>
        <taxon>Metazoa</taxon>
        <taxon>Chordata</taxon>
        <taxon>Craniata</taxon>
        <taxon>Vertebrata</taxon>
        <taxon>Euteleostomi</taxon>
        <taxon>Mammalia</taxon>
        <taxon>Eutheria</taxon>
        <taxon>Euarchontoglires</taxon>
        <taxon>Glires</taxon>
        <taxon>Rodentia</taxon>
        <taxon>Sciuromorpha</taxon>
        <taxon>Sciuridae</taxon>
        <taxon>Xerinae</taxon>
        <taxon>Marmotini</taxon>
        <taxon>Marmota</taxon>
    </lineage>
</organism>
<dbReference type="InterPro" id="IPR019821">
    <property type="entry name" value="Kinesin_motor_CS"/>
</dbReference>
<dbReference type="GO" id="GO:0051647">
    <property type="term" value="P:nucleus localization"/>
    <property type="evidence" value="ECO:0007669"/>
    <property type="project" value="Ensembl"/>
</dbReference>
<evidence type="ECO:0000313" key="10">
    <source>
        <dbReference type="Ensembl" id="ENSMMMP00000009899.1"/>
    </source>
</evidence>
<evidence type="ECO:0000256" key="6">
    <source>
        <dbReference type="PROSITE-ProRule" id="PRU00283"/>
    </source>
</evidence>
<dbReference type="InterPro" id="IPR036961">
    <property type="entry name" value="Kinesin_motor_dom_sf"/>
</dbReference>
<proteinExistence type="inferred from homology"/>
<dbReference type="Proteomes" id="UP000694407">
    <property type="component" value="Unplaced"/>
</dbReference>
<feature type="binding site" evidence="6">
    <location>
        <begin position="94"/>
        <end position="101"/>
    </location>
    <ligand>
        <name>ATP</name>
        <dbReference type="ChEBI" id="CHEBI:30616"/>
    </ligand>
</feature>
<dbReference type="Pfam" id="PF00225">
    <property type="entry name" value="Kinesin"/>
    <property type="match status" value="1"/>
</dbReference>
<dbReference type="GO" id="GO:0005874">
    <property type="term" value="C:microtubule"/>
    <property type="evidence" value="ECO:0007669"/>
    <property type="project" value="UniProtKB-KW"/>
</dbReference>
<dbReference type="GO" id="GO:0008017">
    <property type="term" value="F:microtubule binding"/>
    <property type="evidence" value="ECO:0007669"/>
    <property type="project" value="InterPro"/>
</dbReference>
<dbReference type="SMART" id="SM00129">
    <property type="entry name" value="KISc"/>
    <property type="match status" value="1"/>
</dbReference>
<evidence type="ECO:0000256" key="8">
    <source>
        <dbReference type="SAM" id="MobiDB-lite"/>
    </source>
</evidence>
<dbReference type="InterPro" id="IPR001752">
    <property type="entry name" value="Kinesin_motor_dom"/>
</dbReference>
<comment type="subcellular location">
    <subcellularLocation>
        <location evidence="1">Cytoplasm</location>
        <location evidence="1">Cytoskeleton</location>
    </subcellularLocation>
</comment>
<dbReference type="GO" id="GO:0005524">
    <property type="term" value="F:ATP binding"/>
    <property type="evidence" value="ECO:0007669"/>
    <property type="project" value="UniProtKB-UniRule"/>
</dbReference>
<dbReference type="GO" id="GO:0007018">
    <property type="term" value="P:microtubule-based movement"/>
    <property type="evidence" value="ECO:0007669"/>
    <property type="project" value="InterPro"/>
</dbReference>
<reference evidence="10" key="1">
    <citation type="submission" date="2025-08" db="UniProtKB">
        <authorList>
            <consortium name="Ensembl"/>
        </authorList>
    </citation>
    <scope>IDENTIFICATION</scope>
</reference>
<keyword evidence="4 6" id="KW-0067">ATP-binding</keyword>
<evidence type="ECO:0000256" key="4">
    <source>
        <dbReference type="ARBA" id="ARBA00022840"/>
    </source>
</evidence>
<dbReference type="PROSITE" id="PS50067">
    <property type="entry name" value="KINESIN_MOTOR_2"/>
    <property type="match status" value="1"/>
</dbReference>
<dbReference type="GO" id="GO:0046603">
    <property type="term" value="P:negative regulation of mitotic centrosome separation"/>
    <property type="evidence" value="ECO:0007669"/>
    <property type="project" value="Ensembl"/>
</dbReference>
<evidence type="ECO:0000256" key="7">
    <source>
        <dbReference type="RuleBase" id="RU000394"/>
    </source>
</evidence>
<comment type="similarity">
    <text evidence="6 7">Belongs to the TRAFAC class myosin-kinesin ATPase superfamily. Kinesin family.</text>
</comment>
<keyword evidence="11" id="KW-1185">Reference proteome</keyword>
<accession>A0A8C5Z6C1</accession>
<sequence>MWGESSSFDFLLSWKLGRVLGHPCAIQRQPQREVGWAPHSFLLLPEVQPSSPDAASVCHRVYGPAESQEAVFADVCPLLTSFLDGFNMCIMAYGQTGSGKSYTMLGPRAGDEPGLPSGAHADLGIIPRAAEELISESPPRSPTAELSIVEIYNNDIFDLLAKEGSGAAAGTKREVLTTREGCTEVPGLTCTAVASAAELVALVHGGLQLRARHPTLVHMASSRSHLVVTVTLTVVSPSDSTGPQHHPAPLQGHAGAGKGWSTSPQAPPLQPLPVDHTGSARQARAKLQLVDLAGSECAGASGVTGLALRETSFINRSLAALADVLGALSERRGHVPYRNSKLTHLLQDTIGGDAKLLVILCVSPGQKHVAETLQGLGFGARARQAERGQAGKRPSCAQVRKSCVGSASR</sequence>
<keyword evidence="3 6" id="KW-0547">Nucleotide-binding</keyword>
<reference evidence="10" key="2">
    <citation type="submission" date="2025-09" db="UniProtKB">
        <authorList>
            <consortium name="Ensembl"/>
        </authorList>
    </citation>
    <scope>IDENTIFICATION</scope>
</reference>